<proteinExistence type="predicted"/>
<feature type="transmembrane region" description="Helical" evidence="8">
    <location>
        <begin position="199"/>
        <end position="218"/>
    </location>
</feature>
<evidence type="ECO:0000259" key="9">
    <source>
        <dbReference type="PROSITE" id="PS50850"/>
    </source>
</evidence>
<keyword evidence="11" id="KW-1185">Reference proteome</keyword>
<keyword evidence="4" id="KW-0997">Cell inner membrane</keyword>
<keyword evidence="7 8" id="KW-0472">Membrane</keyword>
<protein>
    <submittedName>
        <fullName evidence="10">OHS family lactose permease-like MFS transporter</fullName>
    </submittedName>
</protein>
<dbReference type="SUPFAM" id="SSF103473">
    <property type="entry name" value="MFS general substrate transporter"/>
    <property type="match status" value="1"/>
</dbReference>
<evidence type="ECO:0000256" key="2">
    <source>
        <dbReference type="ARBA" id="ARBA00022448"/>
    </source>
</evidence>
<comment type="subcellular location">
    <subcellularLocation>
        <location evidence="1">Cell inner membrane</location>
        <topology evidence="1">Multi-pass membrane protein</topology>
    </subcellularLocation>
</comment>
<evidence type="ECO:0000256" key="5">
    <source>
        <dbReference type="ARBA" id="ARBA00022692"/>
    </source>
</evidence>
<feature type="transmembrane region" description="Helical" evidence="8">
    <location>
        <begin position="78"/>
        <end position="95"/>
    </location>
</feature>
<evidence type="ECO:0000313" key="10">
    <source>
        <dbReference type="EMBL" id="RBP65885.1"/>
    </source>
</evidence>
<dbReference type="EMBL" id="QNRY01000004">
    <property type="protein sequence ID" value="RBP65885.1"/>
    <property type="molecule type" value="Genomic_DNA"/>
</dbReference>
<gene>
    <name evidence="10" type="ORF">DES54_104150</name>
</gene>
<name>A0A366I8M9_9GAMM</name>
<dbReference type="PANTHER" id="PTHR23522">
    <property type="entry name" value="BLL5896 PROTEIN"/>
    <property type="match status" value="1"/>
</dbReference>
<dbReference type="Pfam" id="PF01306">
    <property type="entry name" value="LacY_symp"/>
    <property type="match status" value="1"/>
</dbReference>
<comment type="caution">
    <text evidence="10">The sequence shown here is derived from an EMBL/GenBank/DDBJ whole genome shotgun (WGS) entry which is preliminary data.</text>
</comment>
<feature type="transmembrane region" description="Helical" evidence="8">
    <location>
        <begin position="176"/>
        <end position="193"/>
    </location>
</feature>
<evidence type="ECO:0000256" key="7">
    <source>
        <dbReference type="ARBA" id="ARBA00023136"/>
    </source>
</evidence>
<dbReference type="InterPro" id="IPR000576">
    <property type="entry name" value="LacY/RafB_perm_fam"/>
</dbReference>
<dbReference type="InterPro" id="IPR036259">
    <property type="entry name" value="MFS_trans_sf"/>
</dbReference>
<keyword evidence="3" id="KW-1003">Cell membrane</keyword>
<dbReference type="NCBIfam" id="TIGR00882">
    <property type="entry name" value="2A0105"/>
    <property type="match status" value="1"/>
</dbReference>
<keyword evidence="6 8" id="KW-1133">Transmembrane helix</keyword>
<evidence type="ECO:0000313" key="11">
    <source>
        <dbReference type="Proteomes" id="UP000253046"/>
    </source>
</evidence>
<feature type="transmembrane region" description="Helical" evidence="8">
    <location>
        <begin position="132"/>
        <end position="156"/>
    </location>
</feature>
<feature type="transmembrane region" description="Helical" evidence="8">
    <location>
        <begin position="322"/>
        <end position="341"/>
    </location>
</feature>
<sequence length="456" mass="51449">MPLLLQNHEKRRRSYFCVICDEVFMNEATEEKSYWGNRNFWLFGLFFFFYFFIMASYYPFFPIWLHDINNLSKTDTGIVFGSISLFALAFQPIMGPLSDKLGVKKHLMWIIVGLLVLFAPFFIYVFSPLLKFNIFIGALSGGCYLGFVFTGGSHAIEAYIEKVSRHSNFEYGRTRMFGCIGWALCATVVGLLYTINNELIFWMASGCALVLAVLLFLARPDQQSTAYVVDKLGANKPPFNLKNALELLKKPALWFFILYIVGVACIYDVFDQQFANFFTSFFATKQQGTEIFGFVTTGGELLNATIMFFAPIIIARIGSKNALLLAGAIMSVRIIGSAFATTAIEVVLLKILHMFEVPFLLVGSFKYITQVFEVRFSATVYLIGFCFSKQLSMIFMSVFAGRMYDSMGFQNTYLVLGIIVLTFTVISAFTLSGHGVVESLRVWLKGDKPMAEKPPV</sequence>
<dbReference type="PANTHER" id="PTHR23522:SF10">
    <property type="entry name" value="3-PHENYLPROPIONIC ACID TRANSPORTER-RELATED"/>
    <property type="match status" value="1"/>
</dbReference>
<organism evidence="10 11">
    <name type="scientific">Brenneria salicis ATCC 15712 = DSM 30166</name>
    <dbReference type="NCBI Taxonomy" id="714314"/>
    <lineage>
        <taxon>Bacteria</taxon>
        <taxon>Pseudomonadati</taxon>
        <taxon>Pseudomonadota</taxon>
        <taxon>Gammaproteobacteria</taxon>
        <taxon>Enterobacterales</taxon>
        <taxon>Pectobacteriaceae</taxon>
        <taxon>Brenneria</taxon>
    </lineage>
</organism>
<dbReference type="PRINTS" id="PR00174">
    <property type="entry name" value="LACYSMPORT"/>
</dbReference>
<dbReference type="Gene3D" id="1.20.1250.20">
    <property type="entry name" value="MFS general substrate transporter like domains"/>
    <property type="match status" value="2"/>
</dbReference>
<dbReference type="PROSITE" id="PS50850">
    <property type="entry name" value="MFS"/>
    <property type="match status" value="1"/>
</dbReference>
<evidence type="ECO:0000256" key="1">
    <source>
        <dbReference type="ARBA" id="ARBA00004429"/>
    </source>
</evidence>
<feature type="transmembrane region" description="Helical" evidence="8">
    <location>
        <begin position="412"/>
        <end position="431"/>
    </location>
</feature>
<dbReference type="GO" id="GO:0015528">
    <property type="term" value="F:lactose:proton symporter activity"/>
    <property type="evidence" value="ECO:0007669"/>
    <property type="project" value="TreeGrafter"/>
</dbReference>
<dbReference type="GO" id="GO:0005886">
    <property type="term" value="C:plasma membrane"/>
    <property type="evidence" value="ECO:0007669"/>
    <property type="project" value="UniProtKB-SubCell"/>
</dbReference>
<keyword evidence="2" id="KW-0813">Transport</keyword>
<dbReference type="GO" id="GO:0030395">
    <property type="term" value="F:lactose binding"/>
    <property type="evidence" value="ECO:0007669"/>
    <property type="project" value="TreeGrafter"/>
</dbReference>
<feature type="transmembrane region" description="Helical" evidence="8">
    <location>
        <begin position="40"/>
        <end position="58"/>
    </location>
</feature>
<reference evidence="10 11" key="1">
    <citation type="submission" date="2018-06" db="EMBL/GenBank/DDBJ databases">
        <title>Genomic Encyclopedia of Type Strains, Phase IV (KMG-IV): sequencing the most valuable type-strain genomes for metagenomic binning, comparative biology and taxonomic classification.</title>
        <authorList>
            <person name="Goeker M."/>
        </authorList>
    </citation>
    <scope>NUCLEOTIDE SEQUENCE [LARGE SCALE GENOMIC DNA]</scope>
    <source>
        <strain evidence="10 11">DSM 30166</strain>
    </source>
</reference>
<evidence type="ECO:0000256" key="8">
    <source>
        <dbReference type="SAM" id="Phobius"/>
    </source>
</evidence>
<feature type="transmembrane region" description="Helical" evidence="8">
    <location>
        <begin position="290"/>
        <end position="315"/>
    </location>
</feature>
<keyword evidence="5 8" id="KW-0812">Transmembrane</keyword>
<feature type="transmembrane region" description="Helical" evidence="8">
    <location>
        <begin position="380"/>
        <end position="400"/>
    </location>
</feature>
<feature type="transmembrane region" description="Helical" evidence="8">
    <location>
        <begin position="107"/>
        <end position="126"/>
    </location>
</feature>
<feature type="domain" description="Major facilitator superfamily (MFS) profile" evidence="9">
    <location>
        <begin position="39"/>
        <end position="435"/>
    </location>
</feature>
<evidence type="ECO:0000256" key="3">
    <source>
        <dbReference type="ARBA" id="ARBA00022475"/>
    </source>
</evidence>
<dbReference type="Proteomes" id="UP000253046">
    <property type="component" value="Unassembled WGS sequence"/>
</dbReference>
<dbReference type="NCBIfam" id="NF007077">
    <property type="entry name" value="PRK09528.1"/>
    <property type="match status" value="1"/>
</dbReference>
<dbReference type="AlphaFoldDB" id="A0A366I8M9"/>
<accession>A0A366I8M9</accession>
<feature type="transmembrane region" description="Helical" evidence="8">
    <location>
        <begin position="252"/>
        <end position="270"/>
    </location>
</feature>
<evidence type="ECO:0000256" key="6">
    <source>
        <dbReference type="ARBA" id="ARBA00022989"/>
    </source>
</evidence>
<evidence type="ECO:0000256" key="4">
    <source>
        <dbReference type="ARBA" id="ARBA00022519"/>
    </source>
</evidence>
<dbReference type="InterPro" id="IPR020846">
    <property type="entry name" value="MFS_dom"/>
</dbReference>